<dbReference type="InterPro" id="IPR003594">
    <property type="entry name" value="HATPase_dom"/>
</dbReference>
<dbReference type="PROSITE" id="PS50109">
    <property type="entry name" value="HIS_KIN"/>
    <property type="match status" value="1"/>
</dbReference>
<keyword evidence="5" id="KW-0808">Transferase</keyword>
<evidence type="ECO:0000313" key="15">
    <source>
        <dbReference type="Proteomes" id="UP001081709"/>
    </source>
</evidence>
<dbReference type="PANTHER" id="PTHR45436">
    <property type="entry name" value="SENSOR HISTIDINE KINASE YKOH"/>
    <property type="match status" value="1"/>
</dbReference>
<accession>A0ABT3WVX3</accession>
<evidence type="ECO:0000313" key="14">
    <source>
        <dbReference type="EMBL" id="MCX7445385.1"/>
    </source>
</evidence>
<dbReference type="Pfam" id="PF02518">
    <property type="entry name" value="HATPase_c"/>
    <property type="match status" value="1"/>
</dbReference>
<dbReference type="PANTHER" id="PTHR45436:SF5">
    <property type="entry name" value="SENSOR HISTIDINE KINASE TRCS"/>
    <property type="match status" value="1"/>
</dbReference>
<evidence type="ECO:0000259" key="13">
    <source>
        <dbReference type="PROSITE" id="PS50885"/>
    </source>
</evidence>
<dbReference type="SUPFAM" id="SSF55874">
    <property type="entry name" value="ATPase domain of HSP90 chaperone/DNA topoisomerase II/histidine kinase"/>
    <property type="match status" value="1"/>
</dbReference>
<evidence type="ECO:0000256" key="8">
    <source>
        <dbReference type="ARBA" id="ARBA00022989"/>
    </source>
</evidence>
<dbReference type="Gene3D" id="3.30.565.10">
    <property type="entry name" value="Histidine kinase-like ATPase, C-terminal domain"/>
    <property type="match status" value="1"/>
</dbReference>
<keyword evidence="7 14" id="KW-0418">Kinase</keyword>
<dbReference type="GO" id="GO:0016301">
    <property type="term" value="F:kinase activity"/>
    <property type="evidence" value="ECO:0007669"/>
    <property type="project" value="UniProtKB-KW"/>
</dbReference>
<feature type="domain" description="Histidine kinase" evidence="12">
    <location>
        <begin position="247"/>
        <end position="459"/>
    </location>
</feature>
<evidence type="ECO:0000256" key="1">
    <source>
        <dbReference type="ARBA" id="ARBA00000085"/>
    </source>
</evidence>
<comment type="subcellular location">
    <subcellularLocation>
        <location evidence="2">Cell membrane</location>
    </subcellularLocation>
</comment>
<dbReference type="Proteomes" id="UP001081709">
    <property type="component" value="Unassembled WGS sequence"/>
</dbReference>
<feature type="domain" description="HAMP" evidence="13">
    <location>
        <begin position="179"/>
        <end position="232"/>
    </location>
</feature>
<dbReference type="PRINTS" id="PR00344">
    <property type="entry name" value="BCTRLSENSOR"/>
</dbReference>
<sequence>MSAAVPGGWRARLPLRVRLIIIVLLMTATGLGLSAVFVTGVMRDYIYVQIDDQLGGALHGWAGRDIPRLDVDGPRLPSVYYLEKIYPDGTTLTFNDSDSAPLIDGVVPGQYPVTVESAPGSAEDIRWRVVADSRDGVTTVVGYSLAVETSMLRSLLFFQLIVGMVVLVAVGGIAQWIVRRALRPLREVETTAVAIAGGDLSRRVPEWPTSTEVGQLAFSLNTMLTRLQQSIDSARRKEEQMRRFVGDASHELRTPLTGVRGFAELYRSGATRDADMVLDRIEQEAGRMGVLVEDLLALTRAEQAPMDPVPVDMRPVCLDVVTSLRAAHPQRTIRVVDTTTETPFVAGDRQRLHRIIVNLVGNALIHGGPDARVTVGLSLKEGSVLVTVADDGVGMSEEDSRHIFGRFYRTDASRSRASGGSGLGLAIVKSLTESHGGTVEVRSAPGEGAVFTVTLPAVSGPPVAEPGR</sequence>
<dbReference type="RefSeq" id="WP_267186655.1">
    <property type="nucleotide sequence ID" value="NZ_JAPMKV010000005.1"/>
</dbReference>
<dbReference type="InterPro" id="IPR050428">
    <property type="entry name" value="TCS_sensor_his_kinase"/>
</dbReference>
<dbReference type="SMART" id="SM00388">
    <property type="entry name" value="HisKA"/>
    <property type="match status" value="1"/>
</dbReference>
<dbReference type="SUPFAM" id="SSF158472">
    <property type="entry name" value="HAMP domain-like"/>
    <property type="match status" value="1"/>
</dbReference>
<evidence type="ECO:0000256" key="5">
    <source>
        <dbReference type="ARBA" id="ARBA00022679"/>
    </source>
</evidence>
<dbReference type="Pfam" id="PF00672">
    <property type="entry name" value="HAMP"/>
    <property type="match status" value="1"/>
</dbReference>
<evidence type="ECO:0000256" key="11">
    <source>
        <dbReference type="SAM" id="Phobius"/>
    </source>
</evidence>
<dbReference type="InterPro" id="IPR005467">
    <property type="entry name" value="His_kinase_dom"/>
</dbReference>
<dbReference type="InterPro" id="IPR003661">
    <property type="entry name" value="HisK_dim/P_dom"/>
</dbReference>
<comment type="caution">
    <text evidence="14">The sequence shown here is derived from an EMBL/GenBank/DDBJ whole genome shotgun (WGS) entry which is preliminary data.</text>
</comment>
<dbReference type="PROSITE" id="PS50885">
    <property type="entry name" value="HAMP"/>
    <property type="match status" value="1"/>
</dbReference>
<dbReference type="SMART" id="SM00304">
    <property type="entry name" value="HAMP"/>
    <property type="match status" value="1"/>
</dbReference>
<dbReference type="Gene3D" id="6.10.340.10">
    <property type="match status" value="1"/>
</dbReference>
<evidence type="ECO:0000256" key="2">
    <source>
        <dbReference type="ARBA" id="ARBA00004236"/>
    </source>
</evidence>
<dbReference type="InterPro" id="IPR036097">
    <property type="entry name" value="HisK_dim/P_sf"/>
</dbReference>
<dbReference type="EMBL" id="JAPMKV010000005">
    <property type="protein sequence ID" value="MCX7445385.1"/>
    <property type="molecule type" value="Genomic_DNA"/>
</dbReference>
<keyword evidence="4" id="KW-0597">Phosphoprotein</keyword>
<protein>
    <recommendedName>
        <fullName evidence="3">histidine kinase</fullName>
        <ecNumber evidence="3">2.7.13.3</ecNumber>
    </recommendedName>
</protein>
<feature type="transmembrane region" description="Helical" evidence="11">
    <location>
        <begin position="156"/>
        <end position="178"/>
    </location>
</feature>
<dbReference type="SMART" id="SM00387">
    <property type="entry name" value="HATPase_c"/>
    <property type="match status" value="1"/>
</dbReference>
<name>A0ABT3WVX3_9CORY</name>
<organism evidence="14 15">
    <name type="scientific">Corynebacterium pygosceleis</name>
    <dbReference type="NCBI Taxonomy" id="2800406"/>
    <lineage>
        <taxon>Bacteria</taxon>
        <taxon>Bacillati</taxon>
        <taxon>Actinomycetota</taxon>
        <taxon>Actinomycetes</taxon>
        <taxon>Mycobacteriales</taxon>
        <taxon>Corynebacteriaceae</taxon>
        <taxon>Corynebacterium</taxon>
    </lineage>
</organism>
<dbReference type="Gene3D" id="1.10.287.130">
    <property type="match status" value="1"/>
</dbReference>
<evidence type="ECO:0000256" key="3">
    <source>
        <dbReference type="ARBA" id="ARBA00012438"/>
    </source>
</evidence>
<evidence type="ECO:0000256" key="10">
    <source>
        <dbReference type="ARBA" id="ARBA00023136"/>
    </source>
</evidence>
<dbReference type="CDD" id="cd06225">
    <property type="entry name" value="HAMP"/>
    <property type="match status" value="1"/>
</dbReference>
<keyword evidence="10 11" id="KW-0472">Membrane</keyword>
<evidence type="ECO:0000256" key="7">
    <source>
        <dbReference type="ARBA" id="ARBA00022777"/>
    </source>
</evidence>
<dbReference type="InterPro" id="IPR004358">
    <property type="entry name" value="Sig_transdc_His_kin-like_C"/>
</dbReference>
<keyword evidence="9" id="KW-0902">Two-component regulatory system</keyword>
<dbReference type="InterPro" id="IPR036890">
    <property type="entry name" value="HATPase_C_sf"/>
</dbReference>
<feature type="transmembrane region" description="Helical" evidence="11">
    <location>
        <begin position="19"/>
        <end position="42"/>
    </location>
</feature>
<keyword evidence="15" id="KW-1185">Reference proteome</keyword>
<keyword evidence="8 11" id="KW-1133">Transmembrane helix</keyword>
<dbReference type="EC" id="2.7.13.3" evidence="3"/>
<dbReference type="CDD" id="cd00075">
    <property type="entry name" value="HATPase"/>
    <property type="match status" value="1"/>
</dbReference>
<comment type="catalytic activity">
    <reaction evidence="1">
        <text>ATP + protein L-histidine = ADP + protein N-phospho-L-histidine.</text>
        <dbReference type="EC" id="2.7.13.3"/>
    </reaction>
</comment>
<dbReference type="CDD" id="cd00082">
    <property type="entry name" value="HisKA"/>
    <property type="match status" value="1"/>
</dbReference>
<gene>
    <name evidence="14" type="ORF">OS125_09065</name>
</gene>
<reference evidence="14" key="1">
    <citation type="submission" date="2022-11" db="EMBL/GenBank/DDBJ databases">
        <title>Corynebacterium sp. isolated from Penguins.</title>
        <authorList>
            <person name="Sedlar K."/>
            <person name="Svec P."/>
        </authorList>
    </citation>
    <scope>NUCLEOTIDE SEQUENCE</scope>
    <source>
        <strain evidence="14">P7003</strain>
    </source>
</reference>
<evidence type="ECO:0000256" key="9">
    <source>
        <dbReference type="ARBA" id="ARBA00023012"/>
    </source>
</evidence>
<evidence type="ECO:0000256" key="4">
    <source>
        <dbReference type="ARBA" id="ARBA00022553"/>
    </source>
</evidence>
<evidence type="ECO:0000256" key="6">
    <source>
        <dbReference type="ARBA" id="ARBA00022692"/>
    </source>
</evidence>
<dbReference type="Pfam" id="PF00512">
    <property type="entry name" value="HisKA"/>
    <property type="match status" value="1"/>
</dbReference>
<dbReference type="SUPFAM" id="SSF47384">
    <property type="entry name" value="Homodimeric domain of signal transducing histidine kinase"/>
    <property type="match status" value="1"/>
</dbReference>
<evidence type="ECO:0000259" key="12">
    <source>
        <dbReference type="PROSITE" id="PS50109"/>
    </source>
</evidence>
<dbReference type="InterPro" id="IPR003660">
    <property type="entry name" value="HAMP_dom"/>
</dbReference>
<keyword evidence="6 11" id="KW-0812">Transmembrane</keyword>
<proteinExistence type="predicted"/>